<organism evidence="1 2">
    <name type="scientific">Brachionus plicatilis</name>
    <name type="common">Marine rotifer</name>
    <name type="synonym">Brachionus muelleri</name>
    <dbReference type="NCBI Taxonomy" id="10195"/>
    <lineage>
        <taxon>Eukaryota</taxon>
        <taxon>Metazoa</taxon>
        <taxon>Spiralia</taxon>
        <taxon>Gnathifera</taxon>
        <taxon>Rotifera</taxon>
        <taxon>Eurotatoria</taxon>
        <taxon>Monogononta</taxon>
        <taxon>Pseudotrocha</taxon>
        <taxon>Ploima</taxon>
        <taxon>Brachionidae</taxon>
        <taxon>Brachionus</taxon>
    </lineage>
</organism>
<reference evidence="1 2" key="1">
    <citation type="journal article" date="2018" name="Sci. Rep.">
        <title>Genomic signatures of local adaptation to the degree of environmental predictability in rotifers.</title>
        <authorList>
            <person name="Franch-Gras L."/>
            <person name="Hahn C."/>
            <person name="Garcia-Roger E.M."/>
            <person name="Carmona M.J."/>
            <person name="Serra M."/>
            <person name="Gomez A."/>
        </authorList>
    </citation>
    <scope>NUCLEOTIDE SEQUENCE [LARGE SCALE GENOMIC DNA]</scope>
    <source>
        <strain evidence="1">HYR1</strain>
    </source>
</reference>
<accession>A0A3M7R7D3</accession>
<name>A0A3M7R7D3_BRAPC</name>
<dbReference type="EMBL" id="REGN01004076">
    <property type="protein sequence ID" value="RNA19301.1"/>
    <property type="molecule type" value="Genomic_DNA"/>
</dbReference>
<gene>
    <name evidence="1" type="ORF">BpHYR1_005762</name>
</gene>
<dbReference type="Proteomes" id="UP000276133">
    <property type="component" value="Unassembled WGS sequence"/>
</dbReference>
<protein>
    <submittedName>
        <fullName evidence="1">Uncharacterized protein</fullName>
    </submittedName>
</protein>
<keyword evidence="2" id="KW-1185">Reference proteome</keyword>
<sequence>MVWTTCGKVMISGRTVREIRQGFSIESEMSQQKRQTKKCHDLETSFFGDIKLIFKNILSNKKMSTFLRERNEEKNNKSCVNKELYYNIK</sequence>
<evidence type="ECO:0000313" key="2">
    <source>
        <dbReference type="Proteomes" id="UP000276133"/>
    </source>
</evidence>
<proteinExistence type="predicted"/>
<comment type="caution">
    <text evidence="1">The sequence shown here is derived from an EMBL/GenBank/DDBJ whole genome shotgun (WGS) entry which is preliminary data.</text>
</comment>
<evidence type="ECO:0000313" key="1">
    <source>
        <dbReference type="EMBL" id="RNA19301.1"/>
    </source>
</evidence>
<dbReference type="AlphaFoldDB" id="A0A3M7R7D3"/>